<dbReference type="PANTHER" id="PTHR11567:SF211">
    <property type="entry name" value="PROSTATIC ACID PHOSPHATASE"/>
    <property type="match status" value="1"/>
</dbReference>
<dbReference type="Pfam" id="PF00328">
    <property type="entry name" value="His_Phos_2"/>
    <property type="match status" value="1"/>
</dbReference>
<comment type="similarity">
    <text evidence="2">Belongs to the histidine acid phosphatase family.</text>
</comment>
<gene>
    <name evidence="10" type="ORF">MSPICULIGERA_LOCUS16077</name>
</gene>
<evidence type="ECO:0000256" key="5">
    <source>
        <dbReference type="ARBA" id="ARBA00022801"/>
    </source>
</evidence>
<name>A0AA36CZG4_9BILA</name>
<dbReference type="AlphaFoldDB" id="A0AA36CZG4"/>
<evidence type="ECO:0000256" key="3">
    <source>
        <dbReference type="ARBA" id="ARBA00012646"/>
    </source>
</evidence>
<feature type="non-terminal residue" evidence="10">
    <location>
        <position position="1"/>
    </location>
</feature>
<evidence type="ECO:0000313" key="11">
    <source>
        <dbReference type="Proteomes" id="UP001177023"/>
    </source>
</evidence>
<comment type="caution">
    <text evidence="10">The sequence shown here is derived from an EMBL/GenBank/DDBJ whole genome shotgun (WGS) entry which is preliminary data.</text>
</comment>
<dbReference type="CDD" id="cd07061">
    <property type="entry name" value="HP_HAP_like"/>
    <property type="match status" value="1"/>
</dbReference>
<organism evidence="10 11">
    <name type="scientific">Mesorhabditis spiculigera</name>
    <dbReference type="NCBI Taxonomy" id="96644"/>
    <lineage>
        <taxon>Eukaryota</taxon>
        <taxon>Metazoa</taxon>
        <taxon>Ecdysozoa</taxon>
        <taxon>Nematoda</taxon>
        <taxon>Chromadorea</taxon>
        <taxon>Rhabditida</taxon>
        <taxon>Rhabditina</taxon>
        <taxon>Rhabditomorpha</taxon>
        <taxon>Rhabditoidea</taxon>
        <taxon>Rhabditidae</taxon>
        <taxon>Mesorhabditinae</taxon>
        <taxon>Mesorhabditis</taxon>
    </lineage>
</organism>
<keyword evidence="6" id="KW-1015">Disulfide bond</keyword>
<feature type="transmembrane region" description="Helical" evidence="8">
    <location>
        <begin position="412"/>
        <end position="432"/>
    </location>
</feature>
<sequence length="435" mass="49945">MELVVLLAVVVQLCGSVHGELELLQVFNIWRHGDRAPVRMFSSAEAAAHPLFKNGLKNLTDQGIQHAFHMGQFIKYKYGDFLSTPDQVHIRSTSHDRTIRTAQEAMRAVFGDQKVELEVAEGEDWMLKPSYMHCPVLQQLQEAKCPNFVQFPSDYATNFDSYEYDLFRCAGLDKKLKYFGPGKWSFRLMESILNEALNNYLFLGTNVTDGHVREARKMYRKVQRITLGIGPYHEPELLRVYSGELLFDITSKMKAQIDCDKTESCGPIIFHGYSSQDLQIFPMLEIFNSTRAAVGGDAPLYTSGIFIELWAGDDYDYYVKVFYRQDYSDNLVELNQYLPHCRGKAFCDFEDFVYGISDFITSSNQLACQDIDRIRYRLEQIGKGTIDGVVQVDHVRLDDEDDDAQRQRNAAALGWLPTGFNIYALALLIYFYRLI</sequence>
<protein>
    <recommendedName>
        <fullName evidence="3">acid phosphatase</fullName>
        <ecNumber evidence="3">3.1.3.2</ecNumber>
    </recommendedName>
</protein>
<evidence type="ECO:0000256" key="2">
    <source>
        <dbReference type="ARBA" id="ARBA00005375"/>
    </source>
</evidence>
<evidence type="ECO:0000256" key="9">
    <source>
        <dbReference type="SAM" id="SignalP"/>
    </source>
</evidence>
<dbReference type="Gene3D" id="3.40.50.1240">
    <property type="entry name" value="Phosphoglycerate mutase-like"/>
    <property type="match status" value="1"/>
</dbReference>
<proteinExistence type="inferred from homology"/>
<dbReference type="EC" id="3.1.3.2" evidence="3"/>
<dbReference type="InterPro" id="IPR000560">
    <property type="entry name" value="His_Pase_clade-2"/>
</dbReference>
<keyword evidence="8" id="KW-0472">Membrane</keyword>
<feature type="signal peptide" evidence="9">
    <location>
        <begin position="1"/>
        <end position="19"/>
    </location>
</feature>
<keyword evidence="4 9" id="KW-0732">Signal</keyword>
<evidence type="ECO:0000256" key="6">
    <source>
        <dbReference type="ARBA" id="ARBA00023157"/>
    </source>
</evidence>
<comment type="catalytic activity">
    <reaction evidence="1">
        <text>a phosphate monoester + H2O = an alcohol + phosphate</text>
        <dbReference type="Rhea" id="RHEA:15017"/>
        <dbReference type="ChEBI" id="CHEBI:15377"/>
        <dbReference type="ChEBI" id="CHEBI:30879"/>
        <dbReference type="ChEBI" id="CHEBI:43474"/>
        <dbReference type="ChEBI" id="CHEBI:67140"/>
        <dbReference type="EC" id="3.1.3.2"/>
    </reaction>
</comment>
<keyword evidence="11" id="KW-1185">Reference proteome</keyword>
<evidence type="ECO:0000256" key="7">
    <source>
        <dbReference type="ARBA" id="ARBA00023180"/>
    </source>
</evidence>
<evidence type="ECO:0000256" key="8">
    <source>
        <dbReference type="SAM" id="Phobius"/>
    </source>
</evidence>
<dbReference type="PANTHER" id="PTHR11567">
    <property type="entry name" value="ACID PHOSPHATASE-RELATED"/>
    <property type="match status" value="1"/>
</dbReference>
<evidence type="ECO:0000256" key="4">
    <source>
        <dbReference type="ARBA" id="ARBA00022729"/>
    </source>
</evidence>
<keyword evidence="7" id="KW-0325">Glycoprotein</keyword>
<evidence type="ECO:0000256" key="1">
    <source>
        <dbReference type="ARBA" id="ARBA00000032"/>
    </source>
</evidence>
<accession>A0AA36CZG4</accession>
<dbReference type="Proteomes" id="UP001177023">
    <property type="component" value="Unassembled WGS sequence"/>
</dbReference>
<dbReference type="SUPFAM" id="SSF53254">
    <property type="entry name" value="Phosphoglycerate mutase-like"/>
    <property type="match status" value="1"/>
</dbReference>
<dbReference type="GO" id="GO:0003993">
    <property type="term" value="F:acid phosphatase activity"/>
    <property type="evidence" value="ECO:0007669"/>
    <property type="project" value="UniProtKB-EC"/>
</dbReference>
<dbReference type="InterPro" id="IPR029033">
    <property type="entry name" value="His_PPase_superfam"/>
</dbReference>
<dbReference type="InterPro" id="IPR033379">
    <property type="entry name" value="Acid_Pase_AS"/>
</dbReference>
<keyword evidence="8" id="KW-1133">Transmembrane helix</keyword>
<dbReference type="EMBL" id="CATQJA010002652">
    <property type="protein sequence ID" value="CAJ0577811.1"/>
    <property type="molecule type" value="Genomic_DNA"/>
</dbReference>
<feature type="chain" id="PRO_5041455403" description="acid phosphatase" evidence="9">
    <location>
        <begin position="20"/>
        <end position="435"/>
    </location>
</feature>
<reference evidence="10" key="1">
    <citation type="submission" date="2023-06" db="EMBL/GenBank/DDBJ databases">
        <authorList>
            <person name="Delattre M."/>
        </authorList>
    </citation>
    <scope>NUCLEOTIDE SEQUENCE</scope>
    <source>
        <strain evidence="10">AF72</strain>
    </source>
</reference>
<keyword evidence="8" id="KW-0812">Transmembrane</keyword>
<keyword evidence="5" id="KW-0378">Hydrolase</keyword>
<dbReference type="PROSITE" id="PS00616">
    <property type="entry name" value="HIS_ACID_PHOSPHAT_1"/>
    <property type="match status" value="1"/>
</dbReference>
<dbReference type="InterPro" id="IPR050645">
    <property type="entry name" value="Histidine_acid_phosphatase"/>
</dbReference>
<evidence type="ECO:0000313" key="10">
    <source>
        <dbReference type="EMBL" id="CAJ0577811.1"/>
    </source>
</evidence>